<dbReference type="InterPro" id="IPR009081">
    <property type="entry name" value="PP-bd_ACP"/>
</dbReference>
<dbReference type="SUPFAM" id="SSF47336">
    <property type="entry name" value="ACP-like"/>
    <property type="match status" value="1"/>
</dbReference>
<dbReference type="PROSITE" id="PS50075">
    <property type="entry name" value="CARRIER"/>
    <property type="match status" value="1"/>
</dbReference>
<dbReference type="InterPro" id="IPR036736">
    <property type="entry name" value="ACP-like_sf"/>
</dbReference>
<protein>
    <submittedName>
        <fullName evidence="2">Acyl carrier protein</fullName>
    </submittedName>
</protein>
<dbReference type="Pfam" id="PF00550">
    <property type="entry name" value="PP-binding"/>
    <property type="match status" value="1"/>
</dbReference>
<feature type="domain" description="Carrier" evidence="1">
    <location>
        <begin position="1"/>
        <end position="73"/>
    </location>
</feature>
<reference evidence="2 3" key="1">
    <citation type="submission" date="2019-03" db="EMBL/GenBank/DDBJ databases">
        <title>Genomic Encyclopedia of Archaeal and Bacterial Type Strains, Phase II (KMG-II): from individual species to whole genera.</title>
        <authorList>
            <person name="Goeker M."/>
        </authorList>
    </citation>
    <scope>NUCLEOTIDE SEQUENCE [LARGE SCALE GENOMIC DNA]</scope>
    <source>
        <strain evidence="2 3">DSM 24782</strain>
    </source>
</reference>
<evidence type="ECO:0000259" key="1">
    <source>
        <dbReference type="PROSITE" id="PS50075"/>
    </source>
</evidence>
<dbReference type="AlphaFoldDB" id="A0A4R7FD60"/>
<accession>A0A4R7FD60</accession>
<name>A0A4R7FD60_9MICO</name>
<keyword evidence="3" id="KW-1185">Reference proteome</keyword>
<comment type="caution">
    <text evidence="2">The sequence shown here is derived from an EMBL/GenBank/DDBJ whole genome shotgun (WGS) entry which is preliminary data.</text>
</comment>
<dbReference type="Gene3D" id="1.10.1200.10">
    <property type="entry name" value="ACP-like"/>
    <property type="match status" value="1"/>
</dbReference>
<evidence type="ECO:0000313" key="3">
    <source>
        <dbReference type="Proteomes" id="UP000295344"/>
    </source>
</evidence>
<dbReference type="RefSeq" id="WP_133767542.1">
    <property type="nucleotide sequence ID" value="NZ_BAAARP010000001.1"/>
</dbReference>
<proteinExistence type="predicted"/>
<evidence type="ECO:0000313" key="2">
    <source>
        <dbReference type="EMBL" id="TDS74879.1"/>
    </source>
</evidence>
<dbReference type="EMBL" id="SOAM01000004">
    <property type="protein sequence ID" value="TDS74879.1"/>
    <property type="molecule type" value="Genomic_DNA"/>
</dbReference>
<dbReference type="OrthoDB" id="9023404at2"/>
<gene>
    <name evidence="2" type="ORF">CLV52_3401</name>
</gene>
<organism evidence="2 3">
    <name type="scientific">Amnibacterium kyonggiense</name>
    <dbReference type="NCBI Taxonomy" id="595671"/>
    <lineage>
        <taxon>Bacteria</taxon>
        <taxon>Bacillati</taxon>
        <taxon>Actinomycetota</taxon>
        <taxon>Actinomycetes</taxon>
        <taxon>Micrococcales</taxon>
        <taxon>Microbacteriaceae</taxon>
        <taxon>Amnibacterium</taxon>
    </lineage>
</organism>
<dbReference type="Proteomes" id="UP000295344">
    <property type="component" value="Unassembled WGS sequence"/>
</dbReference>
<sequence length="73" mass="7666">MAVDVRELVAEILEEEVGSVDLDSDLEVLGWDSLSDLTLISIADERFGVTIDPKALADAETPADIAALLAPAA</sequence>